<feature type="repeat" description="WD" evidence="1">
    <location>
        <begin position="146"/>
        <end position="178"/>
    </location>
</feature>
<evidence type="ECO:0000256" key="1">
    <source>
        <dbReference type="PROSITE-ProRule" id="PRU00221"/>
    </source>
</evidence>
<dbReference type="InterPro" id="IPR001680">
    <property type="entry name" value="WD40_rpt"/>
</dbReference>
<comment type="caution">
    <text evidence="3">The sequence shown here is derived from an EMBL/GenBank/DDBJ whole genome shotgun (WGS) entry which is preliminary data.</text>
</comment>
<dbReference type="EMBL" id="LHPF02000001">
    <property type="protein sequence ID" value="PSC77059.1"/>
    <property type="molecule type" value="Genomic_DNA"/>
</dbReference>
<name>A0A2P6VSJ6_9CHLO</name>
<keyword evidence="4" id="KW-1185">Reference proteome</keyword>
<dbReference type="Pfam" id="PF23760">
    <property type="entry name" value="Beta-prop_DCAF12"/>
    <property type="match status" value="1"/>
</dbReference>
<dbReference type="SMART" id="SM00320">
    <property type="entry name" value="WD40"/>
    <property type="match status" value="4"/>
</dbReference>
<organism evidence="3 4">
    <name type="scientific">Micractinium conductrix</name>
    <dbReference type="NCBI Taxonomy" id="554055"/>
    <lineage>
        <taxon>Eukaryota</taxon>
        <taxon>Viridiplantae</taxon>
        <taxon>Chlorophyta</taxon>
        <taxon>core chlorophytes</taxon>
        <taxon>Trebouxiophyceae</taxon>
        <taxon>Chlorellales</taxon>
        <taxon>Chlorellaceae</taxon>
        <taxon>Chlorella clade</taxon>
        <taxon>Micractinium</taxon>
    </lineage>
</organism>
<protein>
    <submittedName>
        <fullName evidence="3">DDB1-and CUL4-associated factor 12</fullName>
    </submittedName>
</protein>
<dbReference type="SUPFAM" id="SSF50978">
    <property type="entry name" value="WD40 repeat-like"/>
    <property type="match status" value="1"/>
</dbReference>
<dbReference type="AlphaFoldDB" id="A0A2P6VSJ6"/>
<dbReference type="OrthoDB" id="10251741at2759"/>
<gene>
    <name evidence="3" type="primary">g563</name>
    <name evidence="3" type="ORF">C2E20_0563</name>
</gene>
<accession>A0A2P6VSJ6</accession>
<dbReference type="Gene3D" id="2.130.10.10">
    <property type="entry name" value="YVTN repeat-like/Quinoprotein amine dehydrogenase"/>
    <property type="match status" value="2"/>
</dbReference>
<feature type="domain" description="DDB1- and CUL4-associated factor 12 beta-propeller" evidence="2">
    <location>
        <begin position="50"/>
        <end position="409"/>
    </location>
</feature>
<evidence type="ECO:0000313" key="3">
    <source>
        <dbReference type="EMBL" id="PSC77059.1"/>
    </source>
</evidence>
<proteinExistence type="predicted"/>
<dbReference type="InterPro" id="IPR015943">
    <property type="entry name" value="WD40/YVTN_repeat-like_dom_sf"/>
</dbReference>
<keyword evidence="1" id="KW-0853">WD repeat</keyword>
<sequence>MLTRQLLGAQGDGRQRVPLRAAVSQHFIDAQPALWQEEDVTGRLDSALGGPTDKAFAAAWQDDQRLLVGTKCNQLLQWDTATGAVRGVPLPPAPQRAQPPIESMWGACGIHCVAVNPAGDMVATGGAEPADCAVLSLPDLKPVQTLVGHLDWVFGAAWVSDRHLVTGSRDQSVALWQLPEPGDGAPVAQFKAPGEGLLRKCEGKVRDVKYDPESCRLAALSTEGTVKFLDAARGLRGVRTIKLERNKELVCMEQRRDMLVVGSAGHVALLDPRRRNAELRHVASPDDNQGVRSVQLAGHLLTFGTGRGKVFFWDMRAGAFLPTEHARYDYGSEGLPSKLALQPPAAWRPRHHLQLGPGFLEKSELFYDHFADQVQHACYTHLWDASRTRLFVGGGPLAFGLRGCYLAMWH</sequence>
<reference evidence="3 4" key="1">
    <citation type="journal article" date="2018" name="Plant J.">
        <title>Genome sequences of Chlorella sorokiniana UTEX 1602 and Micractinium conductrix SAG 241.80: implications to maltose excretion by a green alga.</title>
        <authorList>
            <person name="Arriola M.B."/>
            <person name="Velmurugan N."/>
            <person name="Zhang Y."/>
            <person name="Plunkett M.H."/>
            <person name="Hondzo H."/>
            <person name="Barney B.M."/>
        </authorList>
    </citation>
    <scope>NUCLEOTIDE SEQUENCE [LARGE SCALE GENOMIC DNA]</scope>
    <source>
        <strain evidence="3 4">SAG 241.80</strain>
    </source>
</reference>
<dbReference type="PANTHER" id="PTHR19855">
    <property type="entry name" value="WD40 REPEAT PROTEIN 12, 37"/>
    <property type="match status" value="1"/>
</dbReference>
<dbReference type="PROSITE" id="PS50294">
    <property type="entry name" value="WD_REPEATS_REGION"/>
    <property type="match status" value="1"/>
</dbReference>
<dbReference type="InterPro" id="IPR036322">
    <property type="entry name" value="WD40_repeat_dom_sf"/>
</dbReference>
<dbReference type="STRING" id="554055.A0A2P6VSJ6"/>
<dbReference type="PROSITE" id="PS50082">
    <property type="entry name" value="WD_REPEATS_2"/>
    <property type="match status" value="1"/>
</dbReference>
<dbReference type="PANTHER" id="PTHR19855:SF11">
    <property type="entry name" value="RIBOSOME BIOGENESIS PROTEIN WDR12"/>
    <property type="match status" value="1"/>
</dbReference>
<dbReference type="InterPro" id="IPR056151">
    <property type="entry name" value="Beta-prop_DCAF12"/>
</dbReference>
<dbReference type="Proteomes" id="UP000239649">
    <property type="component" value="Unassembled WGS sequence"/>
</dbReference>
<evidence type="ECO:0000259" key="2">
    <source>
        <dbReference type="Pfam" id="PF23760"/>
    </source>
</evidence>
<evidence type="ECO:0000313" key="4">
    <source>
        <dbReference type="Proteomes" id="UP000239649"/>
    </source>
</evidence>